<sequence>MPARVEFDPLRVVSVYPNGTSWTADLSGTGNDLLAADLAEALVQRTHPLGSVGAKRTTVVYASCIRVMIAWLNGQGFTGGAADLPKGLMLSYWMSTSAHHVFYTRLLLQEVPGLREDLRTYVVGRAFKLKEPARPYQPYSETEFARLEAALVKAVEDARRRHGEVAALAALGPIPDAPAYLMSRSDQHVAWLMSQHGPMSYSDLPKYIPGQREGVGYGNTNATALRDALFPQMGTVWAFRMLFGIYSGIVPDGIRDMRLEDITKTGARTTLVSYMKNRTGPESVAISGKAVRLLERWLELSAPMRRFAEPQAAGAVWIFTVRRQPGDAGENRYVVVSPADRPESNKPARKAAAALGVLGDDGQPLEVNAARIRTTYHNLLSRKGWTGRITIDPNHSAQVEGDHYLTATTPAQRDAVEAIIEDGQADILRRARPAVVLNDEQLAELAEKHPQTVAALGLSDDTITELLSGDSDVFTASCSDLLSGLHGPAGKPCPARPWVCLLCPLALFLPRHAANLLRLKAFFARQSRQMTVEQFLAVFGPYADRLDNDILPRFDPAVLTAAASAVADDDTGLPLRPEEGTS</sequence>
<dbReference type="RefSeq" id="WP_344656143.1">
    <property type="nucleotide sequence ID" value="NZ_BAAAQM010000005.1"/>
</dbReference>
<dbReference type="Proteomes" id="UP001499854">
    <property type="component" value="Unassembled WGS sequence"/>
</dbReference>
<protein>
    <submittedName>
        <fullName evidence="1">Uncharacterized protein</fullName>
    </submittedName>
</protein>
<evidence type="ECO:0000313" key="2">
    <source>
        <dbReference type="Proteomes" id="UP001499854"/>
    </source>
</evidence>
<evidence type="ECO:0000313" key="1">
    <source>
        <dbReference type="EMBL" id="GAA1959310.1"/>
    </source>
</evidence>
<comment type="caution">
    <text evidence="1">The sequence shown here is derived from an EMBL/GenBank/DDBJ whole genome shotgun (WGS) entry which is preliminary data.</text>
</comment>
<name>A0ABN2QWN5_9ACTN</name>
<reference evidence="1 2" key="1">
    <citation type="journal article" date="2019" name="Int. J. Syst. Evol. Microbiol.">
        <title>The Global Catalogue of Microorganisms (GCM) 10K type strain sequencing project: providing services to taxonomists for standard genome sequencing and annotation.</title>
        <authorList>
            <consortium name="The Broad Institute Genomics Platform"/>
            <consortium name="The Broad Institute Genome Sequencing Center for Infectious Disease"/>
            <person name="Wu L."/>
            <person name="Ma J."/>
        </authorList>
    </citation>
    <scope>NUCLEOTIDE SEQUENCE [LARGE SCALE GENOMIC DNA]</scope>
    <source>
        <strain evidence="1 2">JCM 16013</strain>
    </source>
</reference>
<accession>A0ABN2QWN5</accession>
<organism evidence="1 2">
    <name type="scientific">Catenulispora subtropica</name>
    <dbReference type="NCBI Taxonomy" id="450798"/>
    <lineage>
        <taxon>Bacteria</taxon>
        <taxon>Bacillati</taxon>
        <taxon>Actinomycetota</taxon>
        <taxon>Actinomycetes</taxon>
        <taxon>Catenulisporales</taxon>
        <taxon>Catenulisporaceae</taxon>
        <taxon>Catenulispora</taxon>
    </lineage>
</organism>
<keyword evidence="2" id="KW-1185">Reference proteome</keyword>
<dbReference type="EMBL" id="BAAAQM010000005">
    <property type="protein sequence ID" value="GAA1959310.1"/>
    <property type="molecule type" value="Genomic_DNA"/>
</dbReference>
<gene>
    <name evidence="1" type="ORF">GCM10009838_14550</name>
</gene>
<proteinExistence type="predicted"/>